<dbReference type="GO" id="GO:0005737">
    <property type="term" value="C:cytoplasm"/>
    <property type="evidence" value="ECO:0007669"/>
    <property type="project" value="InterPro"/>
</dbReference>
<keyword evidence="2" id="KW-0963">Cytoplasm</keyword>
<evidence type="ECO:0000256" key="1">
    <source>
        <dbReference type="ARBA" id="ARBA00020262"/>
    </source>
</evidence>
<name>A0AAD1GYY8_MYCXE</name>
<dbReference type="PANTHER" id="PTHR11956">
    <property type="entry name" value="ARGINYL-TRNA SYNTHETASE"/>
    <property type="match status" value="1"/>
</dbReference>
<gene>
    <name evidence="9" type="ORF">MYXE_16150</name>
</gene>
<dbReference type="AlphaFoldDB" id="A0AAD1GYY8"/>
<keyword evidence="5" id="KW-0067">ATP-binding</keyword>
<proteinExistence type="predicted"/>
<dbReference type="SUPFAM" id="SSF52374">
    <property type="entry name" value="Nucleotidylyl transferase"/>
    <property type="match status" value="1"/>
</dbReference>
<dbReference type="PANTHER" id="PTHR11956:SF5">
    <property type="entry name" value="ARGININE--TRNA LIGASE, CYTOPLASMIC"/>
    <property type="match status" value="1"/>
</dbReference>
<evidence type="ECO:0000256" key="3">
    <source>
        <dbReference type="ARBA" id="ARBA00022598"/>
    </source>
</evidence>
<dbReference type="PRINTS" id="PR01038">
    <property type="entry name" value="TRNASYNTHARG"/>
</dbReference>
<dbReference type="GO" id="GO:0004814">
    <property type="term" value="F:arginine-tRNA ligase activity"/>
    <property type="evidence" value="ECO:0007669"/>
    <property type="project" value="InterPro"/>
</dbReference>
<dbReference type="InterPro" id="IPR001412">
    <property type="entry name" value="aa-tRNA-synth_I_CS"/>
</dbReference>
<dbReference type="Pfam" id="PF03485">
    <property type="entry name" value="Arg_tRNA_synt_N"/>
    <property type="match status" value="1"/>
</dbReference>
<dbReference type="InterPro" id="IPR005148">
    <property type="entry name" value="Arg-tRNA-synth_N"/>
</dbReference>
<dbReference type="SUPFAM" id="SSF55190">
    <property type="entry name" value="Arginyl-tRNA synthetase (ArgRS), N-terminal 'additional' domain"/>
    <property type="match status" value="1"/>
</dbReference>
<dbReference type="Proteomes" id="UP000464624">
    <property type="component" value="Chromosome"/>
</dbReference>
<dbReference type="FunFam" id="3.30.1360.70:FF:000003">
    <property type="entry name" value="Arginine--tRNA ligase"/>
    <property type="match status" value="1"/>
</dbReference>
<keyword evidence="3" id="KW-0436">Ligase</keyword>
<dbReference type="Gene3D" id="3.30.1360.70">
    <property type="entry name" value="Arginyl tRNA synthetase N-terminal domain"/>
    <property type="match status" value="1"/>
</dbReference>
<keyword evidence="6" id="KW-0648">Protein biosynthesis</keyword>
<evidence type="ECO:0000256" key="7">
    <source>
        <dbReference type="ARBA" id="ARBA00023146"/>
    </source>
</evidence>
<evidence type="ECO:0000256" key="6">
    <source>
        <dbReference type="ARBA" id="ARBA00022917"/>
    </source>
</evidence>
<accession>A0AAD1GYY8</accession>
<feature type="domain" description="Arginyl tRNA synthetase N-terminal" evidence="8">
    <location>
        <begin position="4"/>
        <end position="93"/>
    </location>
</feature>
<dbReference type="EMBL" id="AP022314">
    <property type="protein sequence ID" value="BBU21826.1"/>
    <property type="molecule type" value="Genomic_DNA"/>
</dbReference>
<dbReference type="SMART" id="SM01016">
    <property type="entry name" value="Arg_tRNA_synt_N"/>
    <property type="match status" value="1"/>
</dbReference>
<dbReference type="GO" id="GO:0006420">
    <property type="term" value="P:arginyl-tRNA aminoacylation"/>
    <property type="evidence" value="ECO:0007669"/>
    <property type="project" value="InterPro"/>
</dbReference>
<evidence type="ECO:0000256" key="4">
    <source>
        <dbReference type="ARBA" id="ARBA00022741"/>
    </source>
</evidence>
<dbReference type="PROSITE" id="PS00178">
    <property type="entry name" value="AA_TRNA_LIGASE_I"/>
    <property type="match status" value="1"/>
</dbReference>
<protein>
    <recommendedName>
        <fullName evidence="1">Arginine--tRNA ligase</fullName>
    </recommendedName>
</protein>
<dbReference type="InterPro" id="IPR036695">
    <property type="entry name" value="Arg-tRNA-synth_N_sf"/>
</dbReference>
<evidence type="ECO:0000256" key="5">
    <source>
        <dbReference type="ARBA" id="ARBA00022840"/>
    </source>
</evidence>
<dbReference type="GO" id="GO:0005524">
    <property type="term" value="F:ATP binding"/>
    <property type="evidence" value="ECO:0007669"/>
    <property type="project" value="UniProtKB-KW"/>
</dbReference>
<keyword evidence="7" id="KW-0030">Aminoacyl-tRNA synthetase</keyword>
<dbReference type="KEGG" id="mxe:MYXE_16150"/>
<reference evidence="9 10" key="1">
    <citation type="submission" date="2019-12" db="EMBL/GenBank/DDBJ databases">
        <title>Complete genome sequence of Mycolicibacterium xenopi str. JCM15661T.</title>
        <authorList>
            <person name="Yoshida M."/>
            <person name="Fukano H."/>
            <person name="Asakura T."/>
            <person name="Hoshino Y."/>
        </authorList>
    </citation>
    <scope>NUCLEOTIDE SEQUENCE [LARGE SCALE GENOMIC DNA]</scope>
    <source>
        <strain evidence="9 10">JCM 15661T</strain>
    </source>
</reference>
<evidence type="ECO:0000256" key="2">
    <source>
        <dbReference type="ARBA" id="ARBA00022490"/>
    </source>
</evidence>
<dbReference type="InterPro" id="IPR014729">
    <property type="entry name" value="Rossmann-like_a/b/a_fold"/>
</dbReference>
<evidence type="ECO:0000259" key="8">
    <source>
        <dbReference type="SMART" id="SM01016"/>
    </source>
</evidence>
<organism evidence="9 10">
    <name type="scientific">Mycobacterium xenopi</name>
    <dbReference type="NCBI Taxonomy" id="1789"/>
    <lineage>
        <taxon>Bacteria</taxon>
        <taxon>Bacillati</taxon>
        <taxon>Actinomycetota</taxon>
        <taxon>Actinomycetes</taxon>
        <taxon>Mycobacteriales</taxon>
        <taxon>Mycobacteriaceae</taxon>
        <taxon>Mycobacterium</taxon>
    </lineage>
</organism>
<sequence length="180" mass="18694">MTPADLAELLKTTAAAVLTDHGLDASMLPATVTVERPRNPEHGDYASNLAMQLAKKVGVNPRELAGWLTEALARADGVASAEVAGPGFINMRLEASAQGVIINNVIEAGENFGHSDALAGHKINLEFVSANPTGPIHIGGTRWAAVGDALGGCCRRRAPKWCASTTSTTTARRSTGSPAR</sequence>
<dbReference type="InterPro" id="IPR001278">
    <property type="entry name" value="Arg-tRNA-ligase"/>
</dbReference>
<evidence type="ECO:0000313" key="10">
    <source>
        <dbReference type="Proteomes" id="UP000464624"/>
    </source>
</evidence>
<evidence type="ECO:0000313" key="9">
    <source>
        <dbReference type="EMBL" id="BBU21826.1"/>
    </source>
</evidence>
<dbReference type="Gene3D" id="3.40.50.620">
    <property type="entry name" value="HUPs"/>
    <property type="match status" value="1"/>
</dbReference>
<keyword evidence="4" id="KW-0547">Nucleotide-binding</keyword>